<dbReference type="AlphaFoldDB" id="A0A5C3LUH1"/>
<reference evidence="2 3" key="1">
    <citation type="journal article" date="2019" name="Nat. Ecol. Evol.">
        <title>Megaphylogeny resolves global patterns of mushroom evolution.</title>
        <authorList>
            <person name="Varga T."/>
            <person name="Krizsan K."/>
            <person name="Foldi C."/>
            <person name="Dima B."/>
            <person name="Sanchez-Garcia M."/>
            <person name="Sanchez-Ramirez S."/>
            <person name="Szollosi G.J."/>
            <person name="Szarkandi J.G."/>
            <person name="Papp V."/>
            <person name="Albert L."/>
            <person name="Andreopoulos W."/>
            <person name="Angelini C."/>
            <person name="Antonin V."/>
            <person name="Barry K.W."/>
            <person name="Bougher N.L."/>
            <person name="Buchanan P."/>
            <person name="Buyck B."/>
            <person name="Bense V."/>
            <person name="Catcheside P."/>
            <person name="Chovatia M."/>
            <person name="Cooper J."/>
            <person name="Damon W."/>
            <person name="Desjardin D."/>
            <person name="Finy P."/>
            <person name="Geml J."/>
            <person name="Haridas S."/>
            <person name="Hughes K."/>
            <person name="Justo A."/>
            <person name="Karasinski D."/>
            <person name="Kautmanova I."/>
            <person name="Kiss B."/>
            <person name="Kocsube S."/>
            <person name="Kotiranta H."/>
            <person name="LaButti K.M."/>
            <person name="Lechner B.E."/>
            <person name="Liimatainen K."/>
            <person name="Lipzen A."/>
            <person name="Lukacs Z."/>
            <person name="Mihaltcheva S."/>
            <person name="Morgado L.N."/>
            <person name="Niskanen T."/>
            <person name="Noordeloos M.E."/>
            <person name="Ohm R.A."/>
            <person name="Ortiz-Santana B."/>
            <person name="Ovrebo C."/>
            <person name="Racz N."/>
            <person name="Riley R."/>
            <person name="Savchenko A."/>
            <person name="Shiryaev A."/>
            <person name="Soop K."/>
            <person name="Spirin V."/>
            <person name="Szebenyi C."/>
            <person name="Tomsovsky M."/>
            <person name="Tulloss R.E."/>
            <person name="Uehling J."/>
            <person name="Grigoriev I.V."/>
            <person name="Vagvolgyi C."/>
            <person name="Papp T."/>
            <person name="Martin F.M."/>
            <person name="Miettinen O."/>
            <person name="Hibbett D.S."/>
            <person name="Nagy L.G."/>
        </authorList>
    </citation>
    <scope>NUCLEOTIDE SEQUENCE [LARGE SCALE GENOMIC DNA]</scope>
    <source>
        <strain evidence="2 3">CBS 166.37</strain>
    </source>
</reference>
<keyword evidence="1" id="KW-1133">Transmembrane helix</keyword>
<keyword evidence="3" id="KW-1185">Reference proteome</keyword>
<gene>
    <name evidence="2" type="ORF">BDQ12DRAFT_688059</name>
</gene>
<accession>A0A5C3LUH1</accession>
<dbReference type="Proteomes" id="UP000308652">
    <property type="component" value="Unassembled WGS sequence"/>
</dbReference>
<evidence type="ECO:0000313" key="2">
    <source>
        <dbReference type="EMBL" id="TFK35628.1"/>
    </source>
</evidence>
<keyword evidence="1" id="KW-0812">Transmembrane</keyword>
<protein>
    <submittedName>
        <fullName evidence="2">Uncharacterized protein</fullName>
    </submittedName>
</protein>
<evidence type="ECO:0000313" key="3">
    <source>
        <dbReference type="Proteomes" id="UP000308652"/>
    </source>
</evidence>
<proteinExistence type="predicted"/>
<name>A0A5C3LUH1_9AGAR</name>
<organism evidence="2 3">
    <name type="scientific">Crucibulum laeve</name>
    <dbReference type="NCBI Taxonomy" id="68775"/>
    <lineage>
        <taxon>Eukaryota</taxon>
        <taxon>Fungi</taxon>
        <taxon>Dikarya</taxon>
        <taxon>Basidiomycota</taxon>
        <taxon>Agaricomycotina</taxon>
        <taxon>Agaricomycetes</taxon>
        <taxon>Agaricomycetidae</taxon>
        <taxon>Agaricales</taxon>
        <taxon>Agaricineae</taxon>
        <taxon>Nidulariaceae</taxon>
        <taxon>Crucibulum</taxon>
    </lineage>
</organism>
<sequence>MDCGHSSFISTSATSSLILKLQAFSAFLVSFLLCVATFIQYIPLLLRPSLLSLQLLKSRLRCVAHGGNNITRRHNGTPGTPAHLTLHFRNLFGIGEYPPLPYVISSFLDSLLSV</sequence>
<evidence type="ECO:0000256" key="1">
    <source>
        <dbReference type="SAM" id="Phobius"/>
    </source>
</evidence>
<keyword evidence="1" id="KW-0472">Membrane</keyword>
<dbReference type="EMBL" id="ML213620">
    <property type="protein sequence ID" value="TFK35628.1"/>
    <property type="molecule type" value="Genomic_DNA"/>
</dbReference>
<feature type="transmembrane region" description="Helical" evidence="1">
    <location>
        <begin position="24"/>
        <end position="46"/>
    </location>
</feature>